<gene>
    <name evidence="1" type="ORF">HINF_LOCUS12525</name>
    <name evidence="2" type="ORF">HINF_LOCUS37039</name>
    <name evidence="3" type="ORF">HINF_LOCUS73667</name>
</gene>
<name>A0AA86TQS2_9EUKA</name>
<dbReference type="InterPro" id="IPR011043">
    <property type="entry name" value="Gal_Oxase/kelch_b-propeller"/>
</dbReference>
<dbReference type="EMBL" id="CATOUU010000325">
    <property type="protein sequence ID" value="CAI9924880.1"/>
    <property type="molecule type" value="Genomic_DNA"/>
</dbReference>
<comment type="caution">
    <text evidence="1">The sequence shown here is derived from an EMBL/GenBank/DDBJ whole genome shotgun (WGS) entry which is preliminary data.</text>
</comment>
<reference evidence="1" key="1">
    <citation type="submission" date="2023-06" db="EMBL/GenBank/DDBJ databases">
        <authorList>
            <person name="Kurt Z."/>
        </authorList>
    </citation>
    <scope>NUCLEOTIDE SEQUENCE</scope>
</reference>
<dbReference type="EMBL" id="CAXDID020000608">
    <property type="protein sequence ID" value="CAL6106284.1"/>
    <property type="molecule type" value="Genomic_DNA"/>
</dbReference>
<dbReference type="EMBL" id="CAXDID020000137">
    <property type="protein sequence ID" value="CAL6037746.1"/>
    <property type="molecule type" value="Genomic_DNA"/>
</dbReference>
<evidence type="ECO:0000313" key="4">
    <source>
        <dbReference type="Proteomes" id="UP001642409"/>
    </source>
</evidence>
<proteinExistence type="predicted"/>
<keyword evidence="4" id="KW-1185">Reference proteome</keyword>
<evidence type="ECO:0000313" key="3">
    <source>
        <dbReference type="EMBL" id="CAL6106284.1"/>
    </source>
</evidence>
<organism evidence="1">
    <name type="scientific">Hexamita inflata</name>
    <dbReference type="NCBI Taxonomy" id="28002"/>
    <lineage>
        <taxon>Eukaryota</taxon>
        <taxon>Metamonada</taxon>
        <taxon>Diplomonadida</taxon>
        <taxon>Hexamitidae</taxon>
        <taxon>Hexamitinae</taxon>
        <taxon>Hexamita</taxon>
    </lineage>
</organism>
<dbReference type="AlphaFoldDB" id="A0AA86TQS2"/>
<evidence type="ECO:0000313" key="2">
    <source>
        <dbReference type="EMBL" id="CAL6037746.1"/>
    </source>
</evidence>
<dbReference type="SUPFAM" id="SSF50965">
    <property type="entry name" value="Galactose oxidase, central domain"/>
    <property type="match status" value="1"/>
</dbReference>
<dbReference type="Proteomes" id="UP001642409">
    <property type="component" value="Unassembled WGS sequence"/>
</dbReference>
<reference evidence="2 4" key="2">
    <citation type="submission" date="2024-07" db="EMBL/GenBank/DDBJ databases">
        <authorList>
            <person name="Akdeniz Z."/>
        </authorList>
    </citation>
    <scope>NUCLEOTIDE SEQUENCE [LARGE SCALE GENOMIC DNA]</scope>
</reference>
<evidence type="ECO:0000313" key="1">
    <source>
        <dbReference type="EMBL" id="CAI9924880.1"/>
    </source>
</evidence>
<sequence>MEQINNVLKVHPLLNLYMSIDNQYIKIYNRESILLQKHFLETDFSDHNTCTSESYYSYYEQFINTLILCAGTLYIQIHENVYYLQNGALSLVAQIPNYCISSSTSKFGRMFSFKGDLYVQNGIDSLFILKNNKFEYVKFMNCDLFQFCDKVFAFSSRQSQIWKVNDNLELEYICGVEPNACVQFCSGGVIVISGGWGNTYILDMSSGQVLKIPILNYERQLADSGVQMGSYMLCNLFGNQVLARIKEQYNEFLTEQTNEIYKREIWRCISFKVLFTHCKELLEIWYDYKVQKPFKKIEPQIKQQLHQLKSQIVEATSVWNIMSNMYMNSLQTHEQ</sequence>
<accession>A0AA86TQS2</accession>
<protein>
    <submittedName>
        <fullName evidence="1">Uncharacterized protein</fullName>
    </submittedName>
</protein>